<evidence type="ECO:0000313" key="2">
    <source>
        <dbReference type="Proteomes" id="UP001148662"/>
    </source>
</evidence>
<comment type="caution">
    <text evidence="1">The sequence shown here is derived from an EMBL/GenBank/DDBJ whole genome shotgun (WGS) entry which is preliminary data.</text>
</comment>
<protein>
    <submittedName>
        <fullName evidence="1">Uncharacterized protein</fullName>
    </submittedName>
</protein>
<sequence>MHGLMHGEKVAPHAVAFGIVCQLILDNAPTEELDRYIALMLSVDLSVTFAQLGIPNVTDDELRAVAKRACAPGETIWSLERLISEEIVFDAIKGANTASLDYIKRSGWKKQS</sequence>
<dbReference type="EMBL" id="JANHOG010002506">
    <property type="protein sequence ID" value="KAJ3522734.1"/>
    <property type="molecule type" value="Genomic_DNA"/>
</dbReference>
<proteinExistence type="predicted"/>
<gene>
    <name evidence="1" type="ORF">NM688_g8833</name>
</gene>
<accession>A0ACC1RMH0</accession>
<evidence type="ECO:0000313" key="1">
    <source>
        <dbReference type="EMBL" id="KAJ3522734.1"/>
    </source>
</evidence>
<name>A0ACC1RMH0_9APHY</name>
<reference evidence="1" key="1">
    <citation type="submission" date="2022-07" db="EMBL/GenBank/DDBJ databases">
        <title>Genome Sequence of Phlebia brevispora.</title>
        <authorList>
            <person name="Buettner E."/>
        </authorList>
    </citation>
    <scope>NUCLEOTIDE SEQUENCE</scope>
    <source>
        <strain evidence="1">MPL23</strain>
    </source>
</reference>
<keyword evidence="2" id="KW-1185">Reference proteome</keyword>
<dbReference type="Proteomes" id="UP001148662">
    <property type="component" value="Unassembled WGS sequence"/>
</dbReference>
<organism evidence="1 2">
    <name type="scientific">Phlebia brevispora</name>
    <dbReference type="NCBI Taxonomy" id="194682"/>
    <lineage>
        <taxon>Eukaryota</taxon>
        <taxon>Fungi</taxon>
        <taxon>Dikarya</taxon>
        <taxon>Basidiomycota</taxon>
        <taxon>Agaricomycotina</taxon>
        <taxon>Agaricomycetes</taxon>
        <taxon>Polyporales</taxon>
        <taxon>Meruliaceae</taxon>
        <taxon>Phlebia</taxon>
    </lineage>
</organism>